<dbReference type="SMART" id="SM00354">
    <property type="entry name" value="HTH_LACI"/>
    <property type="match status" value="1"/>
</dbReference>
<comment type="caution">
    <text evidence="5">The sequence shown here is derived from an EMBL/GenBank/DDBJ whole genome shotgun (WGS) entry which is preliminary data.</text>
</comment>
<evidence type="ECO:0000313" key="5">
    <source>
        <dbReference type="EMBL" id="RFO95269.1"/>
    </source>
</evidence>
<dbReference type="CDD" id="cd06307">
    <property type="entry name" value="PBP1_sugar_binding"/>
    <property type="match status" value="1"/>
</dbReference>
<protein>
    <submittedName>
        <fullName evidence="5">LacI family transcriptional regulator</fullName>
    </submittedName>
</protein>
<evidence type="ECO:0000313" key="6">
    <source>
        <dbReference type="Proteomes" id="UP000260665"/>
    </source>
</evidence>
<reference evidence="5 6" key="1">
    <citation type="submission" date="2018-05" db="EMBL/GenBank/DDBJ databases">
        <title>Rhodoferax soyangensis sp.nov., isolated from an oligotrophic freshwater lake.</title>
        <authorList>
            <person name="Park M."/>
        </authorList>
    </citation>
    <scope>NUCLEOTIDE SEQUENCE [LARGE SCALE GENOMIC DNA]</scope>
    <source>
        <strain evidence="5 6">IMCC26218</strain>
    </source>
</reference>
<proteinExistence type="predicted"/>
<dbReference type="InterPro" id="IPR028082">
    <property type="entry name" value="Peripla_BP_I"/>
</dbReference>
<dbReference type="PROSITE" id="PS50932">
    <property type="entry name" value="HTH_LACI_2"/>
    <property type="match status" value="1"/>
</dbReference>
<dbReference type="InterPro" id="IPR025997">
    <property type="entry name" value="SBP_2_dom"/>
</dbReference>
<gene>
    <name evidence="5" type="ORF">DIC66_19340</name>
</gene>
<dbReference type="Gene3D" id="1.10.260.40">
    <property type="entry name" value="lambda repressor-like DNA-binding domains"/>
    <property type="match status" value="1"/>
</dbReference>
<dbReference type="PROSITE" id="PS00356">
    <property type="entry name" value="HTH_LACI_1"/>
    <property type="match status" value="1"/>
</dbReference>
<keyword evidence="1" id="KW-0805">Transcription regulation</keyword>
<dbReference type="CDD" id="cd01392">
    <property type="entry name" value="HTH_LacI"/>
    <property type="match status" value="1"/>
</dbReference>
<dbReference type="PANTHER" id="PTHR30146:SF152">
    <property type="entry name" value="TRANSCRIPTIONAL REGULATORY PROTEIN"/>
    <property type="match status" value="1"/>
</dbReference>
<dbReference type="OrthoDB" id="269117at2"/>
<dbReference type="Pfam" id="PF13407">
    <property type="entry name" value="Peripla_BP_4"/>
    <property type="match status" value="1"/>
</dbReference>
<accession>A0A3E1R7C9</accession>
<dbReference type="InterPro" id="IPR000843">
    <property type="entry name" value="HTH_LacI"/>
</dbReference>
<evidence type="ECO:0000256" key="1">
    <source>
        <dbReference type="ARBA" id="ARBA00023015"/>
    </source>
</evidence>
<dbReference type="GO" id="GO:0000976">
    <property type="term" value="F:transcription cis-regulatory region binding"/>
    <property type="evidence" value="ECO:0007669"/>
    <property type="project" value="TreeGrafter"/>
</dbReference>
<keyword evidence="2" id="KW-0238">DNA-binding</keyword>
<dbReference type="Proteomes" id="UP000260665">
    <property type="component" value="Unassembled WGS sequence"/>
</dbReference>
<sequence>MEDVARAAGVGVATVDRVINRRAPVRADTAQRVLDAAQTLGFRRAGLISKRISEQQRPLRLGFLLQSQRSPFYTALGHALEQAVQALQQQRATPVLAFMDDFTPRKVAERLLALGQQVDAVALVAADHPVIHQAIETLHAQGVPVFALVTDLSAPSVAGYVGMDNRKMGRTAAWSIAKLSQRPGKVGLILGSHRYLCQEQCEISFRSYLRESAPGFQVLETLVSLEDVALAHAATLELLHLHPDLVGVYVAGGGVEGVLEALQEAAMPELVTVCHDLTDTTRQALLDGHASVVLSHPCEWMARSLCEAMQKRLQNRQPVGKSQGLLPFTLYTVANV</sequence>
<feature type="domain" description="HTH lacI-type" evidence="4">
    <location>
        <begin position="1"/>
        <end position="49"/>
    </location>
</feature>
<dbReference type="AlphaFoldDB" id="A0A3E1R7C9"/>
<evidence type="ECO:0000259" key="4">
    <source>
        <dbReference type="PROSITE" id="PS50932"/>
    </source>
</evidence>
<dbReference type="SUPFAM" id="SSF47413">
    <property type="entry name" value="lambda repressor-like DNA-binding domains"/>
    <property type="match status" value="1"/>
</dbReference>
<dbReference type="Gene3D" id="3.40.50.2300">
    <property type="match status" value="2"/>
</dbReference>
<dbReference type="GO" id="GO:0003700">
    <property type="term" value="F:DNA-binding transcription factor activity"/>
    <property type="evidence" value="ECO:0007669"/>
    <property type="project" value="TreeGrafter"/>
</dbReference>
<organism evidence="5 6">
    <name type="scientific">Rhodoferax lacus</name>
    <dbReference type="NCBI Taxonomy" id="2184758"/>
    <lineage>
        <taxon>Bacteria</taxon>
        <taxon>Pseudomonadati</taxon>
        <taxon>Pseudomonadota</taxon>
        <taxon>Betaproteobacteria</taxon>
        <taxon>Burkholderiales</taxon>
        <taxon>Comamonadaceae</taxon>
        <taxon>Rhodoferax</taxon>
    </lineage>
</organism>
<dbReference type="SUPFAM" id="SSF53822">
    <property type="entry name" value="Periplasmic binding protein-like I"/>
    <property type="match status" value="1"/>
</dbReference>
<name>A0A3E1R7C9_9BURK</name>
<dbReference type="InterPro" id="IPR010982">
    <property type="entry name" value="Lambda_DNA-bd_dom_sf"/>
</dbReference>
<keyword evidence="6" id="KW-1185">Reference proteome</keyword>
<dbReference type="Pfam" id="PF00356">
    <property type="entry name" value="LacI"/>
    <property type="match status" value="1"/>
</dbReference>
<evidence type="ECO:0000256" key="3">
    <source>
        <dbReference type="ARBA" id="ARBA00023163"/>
    </source>
</evidence>
<keyword evidence="3" id="KW-0804">Transcription</keyword>
<evidence type="ECO:0000256" key="2">
    <source>
        <dbReference type="ARBA" id="ARBA00023125"/>
    </source>
</evidence>
<dbReference type="PANTHER" id="PTHR30146">
    <property type="entry name" value="LACI-RELATED TRANSCRIPTIONAL REPRESSOR"/>
    <property type="match status" value="1"/>
</dbReference>
<dbReference type="EMBL" id="QFZK01000019">
    <property type="protein sequence ID" value="RFO95269.1"/>
    <property type="molecule type" value="Genomic_DNA"/>
</dbReference>